<dbReference type="RefSeq" id="WP_001141706.1">
    <property type="nucleotide sequence ID" value="NZ_BAABUH010000012.1"/>
</dbReference>
<reference evidence="1 5" key="1">
    <citation type="journal article" date="2017" name="Emerg. Infect. Dis.">
        <title>Carbapenemase VCC-1-Producing Vibrio cholerae in Coastal Waters of Germany.</title>
        <authorList>
            <person name="Hammerl J.A."/>
            <person name="Jackel C."/>
            <person name="Bortolaia V."/>
            <person name="Schwartz K."/>
            <person name="Bier N."/>
            <person name="Hendriksen R.S."/>
            <person name="Guerra B."/>
            <person name="Strauch E."/>
        </authorList>
    </citation>
    <scope>NUCLEOTIDE SEQUENCE [LARGE SCALE GENOMIC DNA]</scope>
    <source>
        <strain evidence="1 5">VN-2825</strain>
    </source>
</reference>
<dbReference type="GO" id="GO:0003887">
    <property type="term" value="F:DNA-directed DNA polymerase activity"/>
    <property type="evidence" value="ECO:0007669"/>
    <property type="project" value="InterPro"/>
</dbReference>
<evidence type="ECO:0000313" key="8">
    <source>
        <dbReference type="Proteomes" id="UP000323819"/>
    </source>
</evidence>
<dbReference type="InterPro" id="IPR007459">
    <property type="entry name" value="DNA_pol3_chi"/>
</dbReference>
<dbReference type="PANTHER" id="PTHR38767">
    <property type="entry name" value="DNA POLYMERASE III SUBUNIT CHI"/>
    <property type="match status" value="1"/>
</dbReference>
<dbReference type="Pfam" id="PF04364">
    <property type="entry name" value="DNA_pol3_chi"/>
    <property type="match status" value="1"/>
</dbReference>
<dbReference type="KEGG" id="vcx:VAA049_389"/>
<dbReference type="EMBL" id="SISP01000013">
    <property type="protein sequence ID" value="TBM42680.1"/>
    <property type="molecule type" value="Genomic_DNA"/>
</dbReference>
<dbReference type="PANTHER" id="PTHR38767:SF1">
    <property type="entry name" value="DNA POLYMERASE III SUBUNIT CHI"/>
    <property type="match status" value="1"/>
</dbReference>
<dbReference type="FunFam" id="3.40.50.10110:FF:000004">
    <property type="entry name" value="DNA polymerase III, chi subunit"/>
    <property type="match status" value="1"/>
</dbReference>
<accession>A0A0E4G5M5</accession>
<evidence type="ECO:0000313" key="6">
    <source>
        <dbReference type="Proteomes" id="UP000294145"/>
    </source>
</evidence>
<dbReference type="Proteomes" id="UP000266701">
    <property type="component" value="Unassembled WGS sequence"/>
</dbReference>
<dbReference type="GeneID" id="69718888"/>
<proteinExistence type="predicted"/>
<reference evidence="2 6" key="2">
    <citation type="submission" date="2019-02" db="EMBL/GenBank/DDBJ databases">
        <title>Genomic plasticity associated with the antimicrobial resistance in Vibrio cholerae.</title>
        <authorList>
            <person name="Verma J."/>
            <person name="Bag S."/>
            <person name="Saha B."/>
            <person name="Kumar P."/>
            <person name="Ghosh T.S."/>
            <person name="Dayal M."/>
            <person name="Senapati T."/>
            <person name="Mehra S."/>
            <person name="Dey P."/>
            <person name="Desigamani A."/>
            <person name="Kumar D."/>
            <person name="Rana P."/>
            <person name="Kumar B."/>
            <person name="Maiti T.K."/>
            <person name="Sharma N.C."/>
            <person name="Bhadra R.K."/>
            <person name="Mutreja A."/>
            <person name="Nair G.B."/>
            <person name="Ramamurthy T."/>
            <person name="Das B."/>
        </authorList>
    </citation>
    <scope>NUCLEOTIDE SEQUENCE [LARGE SCALE GENOMIC DNA]</scope>
    <source>
        <strain evidence="2 6">IDH06781</strain>
    </source>
</reference>
<dbReference type="Proteomes" id="UP000319979">
    <property type="component" value="Unassembled WGS sequence"/>
</dbReference>
<evidence type="ECO:0000313" key="4">
    <source>
        <dbReference type="EMBL" id="TXX66042.1"/>
    </source>
</evidence>
<dbReference type="GO" id="GO:0003677">
    <property type="term" value="F:DNA binding"/>
    <property type="evidence" value="ECO:0007669"/>
    <property type="project" value="InterPro"/>
</dbReference>
<dbReference type="Proteomes" id="UP000323819">
    <property type="component" value="Unassembled WGS sequence"/>
</dbReference>
<dbReference type="EMBL" id="VIOS01000019">
    <property type="protein sequence ID" value="TQP15127.1"/>
    <property type="molecule type" value="Genomic_DNA"/>
</dbReference>
<dbReference type="SUPFAM" id="SSF102400">
    <property type="entry name" value="DNA polymerase III chi subunit"/>
    <property type="match status" value="1"/>
</dbReference>
<name>A0A0E4G5M5_VIBCL</name>
<dbReference type="AlphaFoldDB" id="A0A0E4G5M5"/>
<protein>
    <submittedName>
        <fullName evidence="1">DNA polymerase III subunit chi</fullName>
    </submittedName>
</protein>
<evidence type="ECO:0000313" key="3">
    <source>
        <dbReference type="EMBL" id="TQP15127.1"/>
    </source>
</evidence>
<evidence type="ECO:0000313" key="7">
    <source>
        <dbReference type="Proteomes" id="UP000319979"/>
    </source>
</evidence>
<comment type="caution">
    <text evidence="1">The sequence shown here is derived from an EMBL/GenBank/DDBJ whole genome shotgun (WGS) entry which is preliminary data.</text>
</comment>
<dbReference type="EMBL" id="VSIJ01000023">
    <property type="protein sequence ID" value="TXX66042.1"/>
    <property type="molecule type" value="Genomic_DNA"/>
</dbReference>
<dbReference type="EMBL" id="MCBA01000210">
    <property type="protein sequence ID" value="RGP82301.1"/>
    <property type="molecule type" value="Genomic_DNA"/>
</dbReference>
<evidence type="ECO:0000313" key="1">
    <source>
        <dbReference type="EMBL" id="RGP82301.1"/>
    </source>
</evidence>
<dbReference type="Proteomes" id="UP000294145">
    <property type="component" value="Unassembled WGS sequence"/>
</dbReference>
<organism evidence="1 5">
    <name type="scientific">Vibrio cholerae</name>
    <dbReference type="NCBI Taxonomy" id="666"/>
    <lineage>
        <taxon>Bacteria</taxon>
        <taxon>Pseudomonadati</taxon>
        <taxon>Pseudomonadota</taxon>
        <taxon>Gammaproteobacteria</taxon>
        <taxon>Vibrionales</taxon>
        <taxon>Vibrionaceae</taxon>
        <taxon>Vibrio</taxon>
    </lineage>
</organism>
<dbReference type="GO" id="GO:0006260">
    <property type="term" value="P:DNA replication"/>
    <property type="evidence" value="ECO:0007669"/>
    <property type="project" value="InterPro"/>
</dbReference>
<dbReference type="GO" id="GO:0032298">
    <property type="term" value="P:positive regulation of DNA-templated DNA replication initiation"/>
    <property type="evidence" value="ECO:0007669"/>
    <property type="project" value="TreeGrafter"/>
</dbReference>
<gene>
    <name evidence="1" type="ORF">BC353_07085</name>
    <name evidence="2" type="ORF">EYB64_09530</name>
    <name evidence="3" type="ORF">FLM02_06910</name>
    <name evidence="4" type="ORF">FXF03_06940</name>
</gene>
<dbReference type="InterPro" id="IPR036768">
    <property type="entry name" value="PolIII_chi_sf"/>
</dbReference>
<sequence length="149" mass="16920">MPTATFYLISPDSAQATPEGFAQYVLYLTRHFAAQGARIYLQCQDKPHAEQLAERFWQIEPEQFLAHNLVGEGPKSGTAIEIGYVGVSPSWNRQLAINLADNQTTFARTFTEVVDFVPCAENAKQLARERYKLYRQAGYQLQTVEIQYP</sequence>
<evidence type="ECO:0000313" key="2">
    <source>
        <dbReference type="EMBL" id="TBM42680.1"/>
    </source>
</evidence>
<reference evidence="3 7" key="4">
    <citation type="submission" date="2019-07" db="EMBL/GenBank/DDBJ databases">
        <title>Phenotypic and genotypic antimicrobial resistance traits of Vibrio cholerae non-O1/non-O139 isolated from a large Austrian lake frequently associated with cases of infection.</title>
        <authorList>
            <person name="Lepuschitz S."/>
            <person name="Baron S."/>
            <person name="Larvor E."/>
            <person name="Granier S."/>
            <person name="Pretzer C."/>
            <person name="Mach R.L."/>
            <person name="Farnleitner A.H."/>
            <person name="Ruppitsch W."/>
            <person name="Pleininger S."/>
            <person name="Indra A."/>
            <person name="Kirschner A.K.T."/>
        </authorList>
    </citation>
    <scope>NUCLEOTIDE SEQUENCE [LARGE SCALE GENOMIC DNA]</scope>
    <source>
        <strain evidence="3 7">A12JL36W90</strain>
    </source>
</reference>
<reference evidence="4 8" key="3">
    <citation type="submission" date="2019-06" db="EMBL/GenBank/DDBJ databases">
        <title>Vibrio cholerae phylogeny based on whole-genome sequencing reveals genetic diversity and population strucutre.</title>
        <authorList>
            <person name="Zhiqiu Y."/>
            <person name="Bin L."/>
            <person name="Lingyan J."/>
        </authorList>
    </citation>
    <scope>NUCLEOTIDE SEQUENCE [LARGE SCALE GENOMIC DNA]</scope>
    <source>
        <strain evidence="4 8">N2814</strain>
    </source>
</reference>
<evidence type="ECO:0000313" key="5">
    <source>
        <dbReference type="Proteomes" id="UP000266701"/>
    </source>
</evidence>
<dbReference type="Gene3D" id="3.40.50.10110">
    <property type="entry name" value="DNA polymerase III subunit chi"/>
    <property type="match status" value="1"/>
</dbReference>